<evidence type="ECO:0000256" key="1">
    <source>
        <dbReference type="ARBA" id="ARBA00010048"/>
    </source>
</evidence>
<dbReference type="InterPro" id="IPR009053">
    <property type="entry name" value="Prefoldin"/>
</dbReference>
<sequence>MSGQRQQVDISTLPLPQLNQLSQQLDQEIEFFTASLNQLKMTQTKFAESQECLSKVNKENLDKDILVPLTGSMYVPGQLANVEECLVDIGTGYFIEMSVDASKDFFKREVDYVTKQIEKIQPLVQEKYKMKQVVMEMIQMKVHAQLAAQQNPPATAGGST</sequence>
<evidence type="ECO:0000313" key="3">
    <source>
        <dbReference type="EMBL" id="CAE1253385.1"/>
    </source>
</evidence>
<evidence type="ECO:0000256" key="2">
    <source>
        <dbReference type="ARBA" id="ARBA00023186"/>
    </source>
</evidence>
<proteinExistence type="inferred from homology"/>
<dbReference type="NCBIfam" id="TIGR00293">
    <property type="entry name" value="prefoldin subunit alpha"/>
    <property type="match status" value="1"/>
</dbReference>
<evidence type="ECO:0000313" key="4">
    <source>
        <dbReference type="Proteomes" id="UP000597762"/>
    </source>
</evidence>
<dbReference type="FunFam" id="1.10.287.370:FF:000004">
    <property type="entry name" value="Probable prefoldin subunit 5"/>
    <property type="match status" value="1"/>
</dbReference>
<dbReference type="GO" id="GO:0051082">
    <property type="term" value="F:unfolded protein binding"/>
    <property type="evidence" value="ECO:0007669"/>
    <property type="project" value="InterPro"/>
</dbReference>
<dbReference type="GO" id="GO:0016272">
    <property type="term" value="C:prefoldin complex"/>
    <property type="evidence" value="ECO:0007669"/>
    <property type="project" value="InterPro"/>
</dbReference>
<dbReference type="Pfam" id="PF02996">
    <property type="entry name" value="Prefoldin"/>
    <property type="match status" value="1"/>
</dbReference>
<accession>A0A812C4U8</accession>
<protein>
    <submittedName>
        <fullName evidence="3">PfdA</fullName>
    </submittedName>
</protein>
<dbReference type="Proteomes" id="UP000597762">
    <property type="component" value="Unassembled WGS sequence"/>
</dbReference>
<dbReference type="OrthoDB" id="10267474at2759"/>
<dbReference type="GO" id="GO:1990113">
    <property type="term" value="P:RNA polymerase I assembly"/>
    <property type="evidence" value="ECO:0007669"/>
    <property type="project" value="TreeGrafter"/>
</dbReference>
<dbReference type="GO" id="GO:1990114">
    <property type="term" value="P:RNA polymerase II core complex assembly"/>
    <property type="evidence" value="ECO:0007669"/>
    <property type="project" value="TreeGrafter"/>
</dbReference>
<dbReference type="InterPro" id="IPR011599">
    <property type="entry name" value="PFD_alpha_archaea"/>
</dbReference>
<dbReference type="PANTHER" id="PTHR12674:SF2">
    <property type="entry name" value="PREFOLDIN SUBUNIT 5"/>
    <property type="match status" value="1"/>
</dbReference>
<dbReference type="Gene3D" id="1.10.287.370">
    <property type="match status" value="1"/>
</dbReference>
<dbReference type="EMBL" id="CAHIKZ030001113">
    <property type="protein sequence ID" value="CAE1253385.1"/>
    <property type="molecule type" value="Genomic_DNA"/>
</dbReference>
<comment type="caution">
    <text evidence="3">The sequence shown here is derived from an EMBL/GenBank/DDBJ whole genome shotgun (WGS) entry which is preliminary data.</text>
</comment>
<organism evidence="3 4">
    <name type="scientific">Acanthosepion pharaonis</name>
    <name type="common">Pharaoh cuttlefish</name>
    <name type="synonym">Sepia pharaonis</name>
    <dbReference type="NCBI Taxonomy" id="158019"/>
    <lineage>
        <taxon>Eukaryota</taxon>
        <taxon>Metazoa</taxon>
        <taxon>Spiralia</taxon>
        <taxon>Lophotrochozoa</taxon>
        <taxon>Mollusca</taxon>
        <taxon>Cephalopoda</taxon>
        <taxon>Coleoidea</taxon>
        <taxon>Decapodiformes</taxon>
        <taxon>Sepiida</taxon>
        <taxon>Sepiina</taxon>
        <taxon>Sepiidae</taxon>
        <taxon>Acanthosepion</taxon>
    </lineage>
</organism>
<name>A0A812C4U8_ACAPH</name>
<gene>
    <name evidence="3" type="ORF">SPHA_28411</name>
</gene>
<dbReference type="GO" id="GO:0006457">
    <property type="term" value="P:protein folding"/>
    <property type="evidence" value="ECO:0007669"/>
    <property type="project" value="InterPro"/>
</dbReference>
<dbReference type="InterPro" id="IPR004127">
    <property type="entry name" value="Prefoldin_subunit_alpha"/>
</dbReference>
<reference evidence="3" key="1">
    <citation type="submission" date="2021-01" db="EMBL/GenBank/DDBJ databases">
        <authorList>
            <person name="Li R."/>
            <person name="Bekaert M."/>
        </authorList>
    </citation>
    <scope>NUCLEOTIDE SEQUENCE</scope>
    <source>
        <strain evidence="3">Farmed</strain>
    </source>
</reference>
<dbReference type="PANTHER" id="PTHR12674">
    <property type="entry name" value="PREFOLDIN SUBUNIT 5"/>
    <property type="match status" value="1"/>
</dbReference>
<dbReference type="GO" id="GO:1990115">
    <property type="term" value="P:RNA polymerase III assembly"/>
    <property type="evidence" value="ECO:0007669"/>
    <property type="project" value="TreeGrafter"/>
</dbReference>
<keyword evidence="2" id="KW-0143">Chaperone</keyword>
<dbReference type="CDD" id="cd23157">
    <property type="entry name" value="Prefoldin_5"/>
    <property type="match status" value="1"/>
</dbReference>
<dbReference type="AlphaFoldDB" id="A0A812C4U8"/>
<comment type="similarity">
    <text evidence="1">Belongs to the prefoldin subunit alpha family.</text>
</comment>
<dbReference type="GO" id="GO:0005737">
    <property type="term" value="C:cytoplasm"/>
    <property type="evidence" value="ECO:0007669"/>
    <property type="project" value="TreeGrafter"/>
</dbReference>
<dbReference type="SUPFAM" id="SSF46579">
    <property type="entry name" value="Prefoldin"/>
    <property type="match status" value="1"/>
</dbReference>
<keyword evidence="4" id="KW-1185">Reference proteome</keyword>